<accession>A0ABZ0CWZ9</accession>
<dbReference type="Gene3D" id="3.40.190.150">
    <property type="entry name" value="Bordetella uptake gene, domain 1"/>
    <property type="match status" value="1"/>
</dbReference>
<comment type="similarity">
    <text evidence="1">Belongs to the UPF0065 (bug) family.</text>
</comment>
<dbReference type="CDD" id="cd07012">
    <property type="entry name" value="PBP2_Bug_TTT"/>
    <property type="match status" value="1"/>
</dbReference>
<dbReference type="Pfam" id="PF03401">
    <property type="entry name" value="TctC"/>
    <property type="match status" value="1"/>
</dbReference>
<dbReference type="EMBL" id="CP136336">
    <property type="protein sequence ID" value="WOB09498.1"/>
    <property type="molecule type" value="Genomic_DNA"/>
</dbReference>
<dbReference type="PANTHER" id="PTHR42928:SF5">
    <property type="entry name" value="BLR1237 PROTEIN"/>
    <property type="match status" value="1"/>
</dbReference>
<evidence type="ECO:0000313" key="3">
    <source>
        <dbReference type="Proteomes" id="UP001303946"/>
    </source>
</evidence>
<dbReference type="Proteomes" id="UP001303946">
    <property type="component" value="Chromosome"/>
</dbReference>
<dbReference type="PANTHER" id="PTHR42928">
    <property type="entry name" value="TRICARBOXYLATE-BINDING PROTEIN"/>
    <property type="match status" value="1"/>
</dbReference>
<proteinExistence type="inferred from homology"/>
<gene>
    <name evidence="2" type="ORF">RXV79_05415</name>
</gene>
<dbReference type="InterPro" id="IPR042100">
    <property type="entry name" value="Bug_dom1"/>
</dbReference>
<keyword evidence="3" id="KW-1185">Reference proteome</keyword>
<dbReference type="RefSeq" id="WP_316702448.1">
    <property type="nucleotide sequence ID" value="NZ_CP136336.1"/>
</dbReference>
<dbReference type="PROSITE" id="PS51318">
    <property type="entry name" value="TAT"/>
    <property type="match status" value="1"/>
</dbReference>
<evidence type="ECO:0000256" key="1">
    <source>
        <dbReference type="ARBA" id="ARBA00006987"/>
    </source>
</evidence>
<organism evidence="2 3">
    <name type="scientific">Piscinibacter gummiphilus</name>
    <dbReference type="NCBI Taxonomy" id="946333"/>
    <lineage>
        <taxon>Bacteria</taxon>
        <taxon>Pseudomonadati</taxon>
        <taxon>Pseudomonadota</taxon>
        <taxon>Betaproteobacteria</taxon>
        <taxon>Burkholderiales</taxon>
        <taxon>Sphaerotilaceae</taxon>
        <taxon>Piscinibacter</taxon>
    </lineage>
</organism>
<sequence length="324" mass="35024">MQRRDFIRFAGAAAATSSIAGPLHAQASFPSQPIKLLLAFAAGGSTDAMFRVMADNASPLFGQTVIVEAKPGGGGTMAGQLLLQAKPDGYTLAQLPISVFRLPYTQKITWNPVTEFSYVIGITGYSFGIAVPADSPIKTWADLVAWAKANPGKLTYATSGIYTTPHLTMEDISHRLGIEMNHIPYKGMAEIIPAILGGQVMAVADSIGFGPHVVSGKLRLLCTWGATRAKKFPDAPTLTELGVPIVQNSPYGLVGPKGMDPAVVKKLHDTFKRAIEMNNHIEVMGRYDQELLYMSPEQYRKFAEDTMAREKVVIERLKATGKVT</sequence>
<evidence type="ECO:0000313" key="2">
    <source>
        <dbReference type="EMBL" id="WOB09498.1"/>
    </source>
</evidence>
<dbReference type="InterPro" id="IPR006311">
    <property type="entry name" value="TAT_signal"/>
</dbReference>
<dbReference type="PIRSF" id="PIRSF017082">
    <property type="entry name" value="YflP"/>
    <property type="match status" value="1"/>
</dbReference>
<dbReference type="Gene3D" id="3.40.190.10">
    <property type="entry name" value="Periplasmic binding protein-like II"/>
    <property type="match status" value="1"/>
</dbReference>
<name>A0ABZ0CWZ9_9BURK</name>
<reference evidence="2 3" key="1">
    <citation type="submission" date="2023-10" db="EMBL/GenBank/DDBJ databases">
        <title>Bacteria for the degradation of biodegradable plastic PBAT(Polybutylene adipate terephthalate).</title>
        <authorList>
            <person name="Weon H.-Y."/>
            <person name="Yeon J."/>
        </authorList>
    </citation>
    <scope>NUCLEOTIDE SEQUENCE [LARGE SCALE GENOMIC DNA]</scope>
    <source>
        <strain evidence="2 3">SBD 7-3</strain>
    </source>
</reference>
<protein>
    <submittedName>
        <fullName evidence="2">Tripartite tricarboxylate transporter substrate binding protein</fullName>
    </submittedName>
</protein>
<dbReference type="InterPro" id="IPR005064">
    <property type="entry name" value="BUG"/>
</dbReference>
<dbReference type="SUPFAM" id="SSF53850">
    <property type="entry name" value="Periplasmic binding protein-like II"/>
    <property type="match status" value="1"/>
</dbReference>